<reference evidence="10" key="1">
    <citation type="submission" date="2012-04" db="EMBL/GenBank/DDBJ databases">
        <authorList>
            <person name="Borisov I.G."/>
            <person name="Ivanikova N.V."/>
            <person name="Pinevich A.V."/>
        </authorList>
    </citation>
    <scope>NUCLEOTIDE SEQUENCE</scope>
    <source>
        <strain evidence="10">CALU 1027</strain>
    </source>
</reference>
<feature type="transmembrane region" description="Helical" evidence="9">
    <location>
        <begin position="87"/>
        <end position="110"/>
    </location>
</feature>
<feature type="transmembrane region" description="Helical" evidence="9">
    <location>
        <begin position="305"/>
        <end position="329"/>
    </location>
</feature>
<dbReference type="eggNOG" id="ENOG5033QV9">
    <property type="taxonomic scope" value="Bacteria"/>
</dbReference>
<feature type="transmembrane region" description="Helical" evidence="9">
    <location>
        <begin position="247"/>
        <end position="267"/>
    </location>
</feature>
<feature type="transmembrane region" description="Helical" evidence="9">
    <location>
        <begin position="145"/>
        <end position="161"/>
    </location>
</feature>
<accession>A0A0M2PZC4</accession>
<evidence type="ECO:0000313" key="10">
    <source>
        <dbReference type="EMBL" id="KKJ00408.1"/>
    </source>
</evidence>
<gene>
    <name evidence="10" type="ORF">PROH_12255</name>
</gene>
<evidence type="ECO:0000256" key="9">
    <source>
        <dbReference type="SAM" id="Phobius"/>
    </source>
</evidence>
<proteinExistence type="predicted"/>
<keyword evidence="8 9" id="KW-0472">Membrane</keyword>
<keyword evidence="7" id="KW-0793">Thylakoid</keyword>
<keyword evidence="5 9" id="KW-1133">Transmembrane helix</keyword>
<dbReference type="GO" id="GO:0016168">
    <property type="term" value="F:chlorophyll binding"/>
    <property type="evidence" value="ECO:0007669"/>
    <property type="project" value="UniProtKB-KW"/>
</dbReference>
<organism evidence="10 11">
    <name type="scientific">Prochlorothrix hollandica PCC 9006 = CALU 1027</name>
    <dbReference type="NCBI Taxonomy" id="317619"/>
    <lineage>
        <taxon>Bacteria</taxon>
        <taxon>Bacillati</taxon>
        <taxon>Cyanobacteriota</taxon>
        <taxon>Cyanophyceae</taxon>
        <taxon>Prochlorotrichales</taxon>
        <taxon>Prochlorotrichaceae</taxon>
        <taxon>Prochlorothrix</taxon>
    </lineage>
</organism>
<dbReference type="AlphaFoldDB" id="A0A0M2PZC4"/>
<feature type="transmembrane region" description="Helical" evidence="9">
    <location>
        <begin position="207"/>
        <end position="226"/>
    </location>
</feature>
<evidence type="ECO:0000313" key="11">
    <source>
        <dbReference type="Proteomes" id="UP000034681"/>
    </source>
</evidence>
<comment type="caution">
    <text evidence="10">The sequence shown here is derived from an EMBL/GenBank/DDBJ whole genome shotgun (WGS) entry which is preliminary data.</text>
</comment>
<evidence type="ECO:0000256" key="5">
    <source>
        <dbReference type="ARBA" id="ARBA00022989"/>
    </source>
</evidence>
<dbReference type="EMBL" id="AJTX02000004">
    <property type="protein sequence ID" value="KKJ00408.1"/>
    <property type="molecule type" value="Genomic_DNA"/>
</dbReference>
<dbReference type="InterPro" id="IPR036001">
    <property type="entry name" value="PS_II_antenna-like_sf"/>
</dbReference>
<keyword evidence="6" id="KW-0157">Chromophore</keyword>
<feature type="transmembrane region" description="Helical" evidence="9">
    <location>
        <begin position="30"/>
        <end position="49"/>
    </location>
</feature>
<evidence type="ECO:0000256" key="8">
    <source>
        <dbReference type="ARBA" id="ARBA00023136"/>
    </source>
</evidence>
<dbReference type="STRING" id="317619.GCA_000332315_01243"/>
<dbReference type="Pfam" id="PF00421">
    <property type="entry name" value="PSII"/>
    <property type="match status" value="1"/>
</dbReference>
<dbReference type="GO" id="GO:0031676">
    <property type="term" value="C:plasma membrane-derived thylakoid membrane"/>
    <property type="evidence" value="ECO:0007669"/>
    <property type="project" value="UniProtKB-SubCell"/>
</dbReference>
<protein>
    <submittedName>
        <fullName evidence="10">Dihydroorotate oxidase</fullName>
    </submittedName>
</protein>
<evidence type="ECO:0000256" key="3">
    <source>
        <dbReference type="ARBA" id="ARBA00022531"/>
    </source>
</evidence>
<evidence type="ECO:0000256" key="4">
    <source>
        <dbReference type="ARBA" id="ARBA00022692"/>
    </source>
</evidence>
<comment type="subcellular location">
    <subcellularLocation>
        <location evidence="1">Cellular thylakoid membrane</location>
        <topology evidence="1">Multi-pass membrane protein</topology>
    </subcellularLocation>
</comment>
<name>A0A0M2PZC4_PROHO</name>
<dbReference type="InterPro" id="IPR000932">
    <property type="entry name" value="PS_antenna-like"/>
</dbReference>
<evidence type="ECO:0000256" key="6">
    <source>
        <dbReference type="ARBA" id="ARBA00022991"/>
    </source>
</evidence>
<keyword evidence="3" id="KW-0602">Photosynthesis</keyword>
<dbReference type="RefSeq" id="WP_016925251.1">
    <property type="nucleotide sequence ID" value="NZ_KB235933.1"/>
</dbReference>
<keyword evidence="4 9" id="KW-0812">Transmembrane</keyword>
<dbReference type="OrthoDB" id="9429529at2"/>
<evidence type="ECO:0000256" key="7">
    <source>
        <dbReference type="ARBA" id="ARBA00023078"/>
    </source>
</evidence>
<dbReference type="GO" id="GO:0009521">
    <property type="term" value="C:photosystem"/>
    <property type="evidence" value="ECO:0007669"/>
    <property type="project" value="InterPro"/>
</dbReference>
<dbReference type="SUPFAM" id="SSF161077">
    <property type="entry name" value="Photosystem II antenna protein-like"/>
    <property type="match status" value="1"/>
</dbReference>
<dbReference type="Proteomes" id="UP000034681">
    <property type="component" value="Unassembled WGS sequence"/>
</dbReference>
<keyword evidence="11" id="KW-1185">Reference proteome</keyword>
<dbReference type="GO" id="GO:0009767">
    <property type="term" value="P:photosynthetic electron transport chain"/>
    <property type="evidence" value="ECO:0007669"/>
    <property type="project" value="InterPro"/>
</dbReference>
<feature type="transmembrane region" description="Helical" evidence="9">
    <location>
        <begin position="61"/>
        <end position="81"/>
    </location>
</feature>
<sequence length="350" mass="38303">MATTATPEYGWWAGNSRFALQSGKWLSAHIAQYALITFWAGGITLFELARYNPDVSMGEQGLILIPHLATLGWGIGSGGQVVDTYPYFVIGVIHLVASAVFGAGALYHALKGPEDLSQSDFEFAKNFHFEWDDAAKLGNILGHHLLTLGYAALLFVIWLRFHGVYDSTIGEVRVVTNPGATILSVLFEYGWFTPDHNPYFVNNLEDLASGHAYIAVVLLAGGFWHINQAPFPWAQRLLASLFSPEGLLSASLAGLSMLGFAAAYFSAVNTLAYPVEFFGPPLELKFSVAPYFVDTIDLPNGAHTARAWLCNVHFFLAFFVLQGHLWHALRALGFDFKRIPQALGSLSGEA</sequence>
<evidence type="ECO:0000256" key="2">
    <source>
        <dbReference type="ARBA" id="ARBA00022494"/>
    </source>
</evidence>
<dbReference type="NCBIfam" id="TIGR03041">
    <property type="entry name" value="PS_antenn_a_b"/>
    <property type="match status" value="1"/>
</dbReference>
<evidence type="ECO:0000256" key="1">
    <source>
        <dbReference type="ARBA" id="ARBA00004636"/>
    </source>
</evidence>
<keyword evidence="2" id="KW-0148">Chlorophyll</keyword>